<dbReference type="EMBL" id="CAADRP010001573">
    <property type="protein sequence ID" value="VFU41923.1"/>
    <property type="molecule type" value="Genomic_DNA"/>
</dbReference>
<reference evidence="1" key="1">
    <citation type="submission" date="2019-03" db="EMBL/GenBank/DDBJ databases">
        <authorList>
            <person name="Mank J."/>
            <person name="Almeida P."/>
        </authorList>
    </citation>
    <scope>NUCLEOTIDE SEQUENCE</scope>
    <source>
        <strain evidence="1">78183</strain>
    </source>
</reference>
<accession>A0A6N2LKB2</accession>
<sequence length="74" mass="8358">MVDSGGNWKWDLFAHLLPIHTVMSIAGHIPPMQDTRADSVVWDHSSNGRLSVQTAYRVQEEGGEMGRDPLWRTI</sequence>
<protein>
    <submittedName>
        <fullName evidence="1">Uncharacterized protein</fullName>
    </submittedName>
</protein>
<gene>
    <name evidence="1" type="ORF">SVIM_LOCUS248791</name>
</gene>
<dbReference type="AlphaFoldDB" id="A0A6N2LKB2"/>
<evidence type="ECO:0000313" key="1">
    <source>
        <dbReference type="EMBL" id="VFU41923.1"/>
    </source>
</evidence>
<proteinExistence type="predicted"/>
<name>A0A6N2LKB2_SALVM</name>
<organism evidence="1">
    <name type="scientific">Salix viminalis</name>
    <name type="common">Common osier</name>
    <name type="synonym">Basket willow</name>
    <dbReference type="NCBI Taxonomy" id="40686"/>
    <lineage>
        <taxon>Eukaryota</taxon>
        <taxon>Viridiplantae</taxon>
        <taxon>Streptophyta</taxon>
        <taxon>Embryophyta</taxon>
        <taxon>Tracheophyta</taxon>
        <taxon>Spermatophyta</taxon>
        <taxon>Magnoliopsida</taxon>
        <taxon>eudicotyledons</taxon>
        <taxon>Gunneridae</taxon>
        <taxon>Pentapetalae</taxon>
        <taxon>rosids</taxon>
        <taxon>fabids</taxon>
        <taxon>Malpighiales</taxon>
        <taxon>Salicaceae</taxon>
        <taxon>Saliceae</taxon>
        <taxon>Salix</taxon>
    </lineage>
</organism>